<keyword evidence="2 9" id="KW-0813">Transport</keyword>
<dbReference type="KEGG" id="nsm:JO391_01365"/>
<comment type="subcellular location">
    <subcellularLocation>
        <location evidence="1 9">Cell inner membrane</location>
        <topology evidence="1 9">Multi-pass membrane protein</topology>
    </subcellularLocation>
</comment>
<accession>A0A8G0ZWX7</accession>
<reference evidence="11" key="1">
    <citation type="submission" date="2021-02" db="EMBL/GenBank/DDBJ databases">
        <title>Rhodobacter shimadae sp. nov., an aerobic anoxygenic phototrophic bacterium isolated from a hot spring.</title>
        <authorList>
            <person name="Muramatsu S."/>
            <person name="Haruta S."/>
            <person name="Hirose S."/>
            <person name="Hanada S."/>
        </authorList>
    </citation>
    <scope>NUCLEOTIDE SEQUENCE</scope>
    <source>
        <strain evidence="11">N10</strain>
    </source>
</reference>
<comment type="subunit">
    <text evidence="9">The complex comprises the extracytoplasmic solute receptor protein and the two transmembrane proteins.</text>
</comment>
<feature type="transmembrane region" description="Helical" evidence="9">
    <location>
        <begin position="91"/>
        <end position="113"/>
    </location>
</feature>
<evidence type="ECO:0000313" key="11">
    <source>
        <dbReference type="EMBL" id="QYZ70215.1"/>
    </source>
</evidence>
<name>A0A8G0ZWX7_9RHOB</name>
<feature type="transmembrane region" description="Helical" evidence="9">
    <location>
        <begin position="22"/>
        <end position="39"/>
    </location>
</feature>
<keyword evidence="6 9" id="KW-1133">Transmembrane helix</keyword>
<organism evidence="11 12">
    <name type="scientific">Neotabrizicola shimadae</name>
    <dbReference type="NCBI Taxonomy" id="2807096"/>
    <lineage>
        <taxon>Bacteria</taxon>
        <taxon>Pseudomonadati</taxon>
        <taxon>Pseudomonadota</taxon>
        <taxon>Alphaproteobacteria</taxon>
        <taxon>Rhodobacterales</taxon>
        <taxon>Paracoccaceae</taxon>
        <taxon>Neotabrizicola</taxon>
    </lineage>
</organism>
<keyword evidence="3" id="KW-1003">Cell membrane</keyword>
<evidence type="ECO:0000256" key="3">
    <source>
        <dbReference type="ARBA" id="ARBA00022475"/>
    </source>
</evidence>
<sequence>MNPALVAYVKTVERINYRVGRFAMYLLFAMMAVLLYSSATKVLQIPAIWTLEMAQFLLVAYYLLGAPYSLQLGSNVRMDLLYGRWSPRTRAMWDIFTVFCLIFYLGVMLYGSVESTVYAFEIGERNPTAWRPVMWPLKLTITVAFFLMVLQAFAHLIRDVATIRGIDLGPYPGGRQHTDAEVM</sequence>
<gene>
    <name evidence="11" type="ORF">JO391_01365</name>
</gene>
<evidence type="ECO:0000256" key="6">
    <source>
        <dbReference type="ARBA" id="ARBA00022989"/>
    </source>
</evidence>
<dbReference type="GO" id="GO:0005886">
    <property type="term" value="C:plasma membrane"/>
    <property type="evidence" value="ECO:0007669"/>
    <property type="project" value="UniProtKB-SubCell"/>
</dbReference>
<evidence type="ECO:0000256" key="4">
    <source>
        <dbReference type="ARBA" id="ARBA00022519"/>
    </source>
</evidence>
<protein>
    <recommendedName>
        <fullName evidence="9">TRAP transporter small permease protein</fullName>
    </recommendedName>
</protein>
<evidence type="ECO:0000256" key="2">
    <source>
        <dbReference type="ARBA" id="ARBA00022448"/>
    </source>
</evidence>
<evidence type="ECO:0000256" key="5">
    <source>
        <dbReference type="ARBA" id="ARBA00022692"/>
    </source>
</evidence>
<dbReference type="RefSeq" id="WP_220662431.1">
    <property type="nucleotide sequence ID" value="NZ_CP069370.1"/>
</dbReference>
<dbReference type="Proteomes" id="UP000826300">
    <property type="component" value="Chromosome"/>
</dbReference>
<keyword evidence="5 9" id="KW-0812">Transmembrane</keyword>
<feature type="transmembrane region" description="Helical" evidence="9">
    <location>
        <begin position="133"/>
        <end position="154"/>
    </location>
</feature>
<feature type="transmembrane region" description="Helical" evidence="9">
    <location>
        <begin position="45"/>
        <end position="70"/>
    </location>
</feature>
<keyword evidence="7 9" id="KW-0472">Membrane</keyword>
<evidence type="ECO:0000256" key="7">
    <source>
        <dbReference type="ARBA" id="ARBA00023136"/>
    </source>
</evidence>
<evidence type="ECO:0000256" key="9">
    <source>
        <dbReference type="RuleBase" id="RU369079"/>
    </source>
</evidence>
<comment type="function">
    <text evidence="9">Part of the tripartite ATP-independent periplasmic (TRAP) transport system.</text>
</comment>
<comment type="similarity">
    <text evidence="8 9">Belongs to the TRAP transporter small permease family.</text>
</comment>
<dbReference type="Pfam" id="PF04290">
    <property type="entry name" value="DctQ"/>
    <property type="match status" value="1"/>
</dbReference>
<evidence type="ECO:0000256" key="1">
    <source>
        <dbReference type="ARBA" id="ARBA00004429"/>
    </source>
</evidence>
<dbReference type="AlphaFoldDB" id="A0A8G0ZWX7"/>
<dbReference type="PANTHER" id="PTHR35011">
    <property type="entry name" value="2,3-DIKETO-L-GULONATE TRAP TRANSPORTER SMALL PERMEASE PROTEIN YIAM"/>
    <property type="match status" value="1"/>
</dbReference>
<keyword evidence="4 9" id="KW-0997">Cell inner membrane</keyword>
<dbReference type="InterPro" id="IPR007387">
    <property type="entry name" value="TRAP_DctQ"/>
</dbReference>
<evidence type="ECO:0000259" key="10">
    <source>
        <dbReference type="Pfam" id="PF04290"/>
    </source>
</evidence>
<dbReference type="EMBL" id="CP069370">
    <property type="protein sequence ID" value="QYZ70215.1"/>
    <property type="molecule type" value="Genomic_DNA"/>
</dbReference>
<proteinExistence type="inferred from homology"/>
<dbReference type="PANTHER" id="PTHR35011:SF4">
    <property type="entry name" value="SLL1102 PROTEIN"/>
    <property type="match status" value="1"/>
</dbReference>
<evidence type="ECO:0000256" key="8">
    <source>
        <dbReference type="ARBA" id="ARBA00038436"/>
    </source>
</evidence>
<feature type="domain" description="Tripartite ATP-independent periplasmic transporters DctQ component" evidence="10">
    <location>
        <begin position="30"/>
        <end position="161"/>
    </location>
</feature>
<dbReference type="InterPro" id="IPR055348">
    <property type="entry name" value="DctQ"/>
</dbReference>
<keyword evidence="12" id="KW-1185">Reference proteome</keyword>
<evidence type="ECO:0000313" key="12">
    <source>
        <dbReference type="Proteomes" id="UP000826300"/>
    </source>
</evidence>
<dbReference type="GO" id="GO:0022857">
    <property type="term" value="F:transmembrane transporter activity"/>
    <property type="evidence" value="ECO:0007669"/>
    <property type="project" value="UniProtKB-UniRule"/>
</dbReference>